<dbReference type="EMBL" id="MT143752">
    <property type="protein sequence ID" value="QJB02012.1"/>
    <property type="molecule type" value="Genomic_DNA"/>
</dbReference>
<gene>
    <name evidence="4" type="ORF">MM171A01766_0003</name>
    <name evidence="5" type="ORF">MM171B01570_0003</name>
    <name evidence="2" type="ORF">MM415A03028_0010</name>
    <name evidence="3" type="ORF">MM415B02996_0011</name>
    <name evidence="1" type="ORF">TM448A02857_0010</name>
    <name evidence="6" type="ORF">TM448B02871_0010</name>
</gene>
<protein>
    <submittedName>
        <fullName evidence="1">Uncharacterized protein</fullName>
    </submittedName>
</protein>
<accession>A0A6H1ZYV1</accession>
<dbReference type="EMBL" id="MT143582">
    <property type="protein sequence ID" value="QJA98450.1"/>
    <property type="molecule type" value="Genomic_DNA"/>
</dbReference>
<sequence>MGADLIYRYCICGCRFELVEVLTETGPKWAFSNTVVNQFSKVCLWCGKVNKPYELSTYIGQFRKGNMKE</sequence>
<evidence type="ECO:0000313" key="1">
    <source>
        <dbReference type="EMBL" id="QJA52659.1"/>
    </source>
</evidence>
<evidence type="ECO:0000313" key="6">
    <source>
        <dbReference type="EMBL" id="QJI02020.1"/>
    </source>
</evidence>
<name>A0A6H1ZYV1_9ZZZZ</name>
<evidence type="ECO:0000313" key="4">
    <source>
        <dbReference type="EMBL" id="QJA98450.1"/>
    </source>
</evidence>
<evidence type="ECO:0000313" key="3">
    <source>
        <dbReference type="EMBL" id="QJA87431.1"/>
    </source>
</evidence>
<dbReference type="AlphaFoldDB" id="A0A6H1ZYV1"/>
<reference evidence="1" key="1">
    <citation type="submission" date="2020-03" db="EMBL/GenBank/DDBJ databases">
        <title>The deep terrestrial virosphere.</title>
        <authorList>
            <person name="Holmfeldt K."/>
            <person name="Nilsson E."/>
            <person name="Simone D."/>
            <person name="Lopez-Fernandez M."/>
            <person name="Wu X."/>
            <person name="de Brujin I."/>
            <person name="Lundin D."/>
            <person name="Andersson A."/>
            <person name="Bertilsson S."/>
            <person name="Dopson M."/>
        </authorList>
    </citation>
    <scope>NUCLEOTIDE SEQUENCE</scope>
    <source>
        <strain evidence="4">MM171A01766</strain>
        <strain evidence="5">MM171B01570</strain>
        <strain evidence="2">MM415A03028</strain>
        <strain evidence="3">MM415B02996</strain>
        <strain evidence="1">TM448A02857</strain>
        <strain evidence="6">TM448B02871</strain>
    </source>
</reference>
<dbReference type="EMBL" id="MT144357">
    <property type="protein sequence ID" value="QJA52659.1"/>
    <property type="molecule type" value="Genomic_DNA"/>
</dbReference>
<dbReference type="EMBL" id="MT141903">
    <property type="protein sequence ID" value="QJA71835.1"/>
    <property type="molecule type" value="Genomic_DNA"/>
</dbReference>
<evidence type="ECO:0000313" key="5">
    <source>
        <dbReference type="EMBL" id="QJB02012.1"/>
    </source>
</evidence>
<evidence type="ECO:0000313" key="2">
    <source>
        <dbReference type="EMBL" id="QJA71835.1"/>
    </source>
</evidence>
<organism evidence="1">
    <name type="scientific">viral metagenome</name>
    <dbReference type="NCBI Taxonomy" id="1070528"/>
    <lineage>
        <taxon>unclassified sequences</taxon>
        <taxon>metagenomes</taxon>
        <taxon>organismal metagenomes</taxon>
    </lineage>
</organism>
<proteinExistence type="predicted"/>
<dbReference type="EMBL" id="MT144969">
    <property type="protein sequence ID" value="QJI02020.1"/>
    <property type="molecule type" value="Genomic_DNA"/>
</dbReference>
<dbReference type="EMBL" id="MT142705">
    <property type="protein sequence ID" value="QJA87431.1"/>
    <property type="molecule type" value="Genomic_DNA"/>
</dbReference>